<feature type="compositionally biased region" description="Gly residues" evidence="4">
    <location>
        <begin position="731"/>
        <end position="740"/>
    </location>
</feature>
<evidence type="ECO:0000313" key="5">
    <source>
        <dbReference type="EMBL" id="KAG2445521.1"/>
    </source>
</evidence>
<feature type="compositionally biased region" description="Low complexity" evidence="4">
    <location>
        <begin position="195"/>
        <end position="215"/>
    </location>
</feature>
<feature type="region of interest" description="Disordered" evidence="4">
    <location>
        <begin position="605"/>
        <end position="634"/>
    </location>
</feature>
<feature type="compositionally biased region" description="Low complexity" evidence="4">
    <location>
        <begin position="620"/>
        <end position="634"/>
    </location>
</feature>
<feature type="compositionally biased region" description="Low complexity" evidence="4">
    <location>
        <begin position="144"/>
        <end position="160"/>
    </location>
</feature>
<feature type="compositionally biased region" description="Gly residues" evidence="4">
    <location>
        <begin position="216"/>
        <end position="225"/>
    </location>
</feature>
<feature type="region of interest" description="Disordered" evidence="4">
    <location>
        <begin position="393"/>
        <end position="412"/>
    </location>
</feature>
<evidence type="ECO:0000256" key="4">
    <source>
        <dbReference type="SAM" id="MobiDB-lite"/>
    </source>
</evidence>
<evidence type="ECO:0000256" key="3">
    <source>
        <dbReference type="ARBA" id="ARBA00023157"/>
    </source>
</evidence>
<feature type="region of interest" description="Disordered" evidence="4">
    <location>
        <begin position="1"/>
        <end position="44"/>
    </location>
</feature>
<proteinExistence type="predicted"/>
<accession>A0A836B282</accession>
<feature type="compositionally biased region" description="Polar residues" evidence="4">
    <location>
        <begin position="279"/>
        <end position="288"/>
    </location>
</feature>
<feature type="region of interest" description="Disordered" evidence="4">
    <location>
        <begin position="195"/>
        <end position="354"/>
    </location>
</feature>
<sequence length="1189" mass="116895">MQCTLQRHAYGAVGSGNPDRVTEDGSDPEAAAEAAARRRQEQEQDDLHAQIAAMEVAEARKRLRERLLMELCPEEGAGGGAGSAAAAAVEPRELDPAAMAAAATAGILLRSMSYCGVPPPPVVSTAALTSPAGSANNAGTGAVAGGDAAAGGPQPAQQPARLLSHSSSGVIQFMNNPEHRTPLSQQLLKPALRTASSNGLAPPPSGGAAAGAASSGAGGGGGGGAHPPTHWPVRFAATGMDILLDDSPTPTTPGARRALSHVSSASGYSGGDHSGSGGLATTSRSGNLSEGGELQPSSRQPQPQSQPSQHQLLTPVPPSLARCLEESPGRRSLRRRTTSSNNAFAGLGLTPTSLSGGIGGAVASAGSIGAGSTGGTPRYRMSVPNSPMEMQFEASSAAPGAVGGGSNGSRPGALLRARSERIRFSPNVLNAAPAEQGEGEADGMGTGVDVERAADYPRQSPAAGGPAAVLATVAASPPLLLRARCSSNGSVKFSQGRPASGRAAAYNTAASASASTLMSGDAWGVGEVDDDDEGFDSGDHNAYASAGVPGGLGGGAGRGGGVWPGLVEVASASNSFTSARSGSGTGSGLRSGCAHLHLAARASSVTLPHSSRGAVGTGSSGSRPSTASRASRGAATGGVWAHAVSSPRSPASPAAVTAAQYSGAASQGQLVAPNSPVTAAGANAAATTAFAAMLEAAVPGRRLGRAKSYQQRRLSLGGVVRANAAASASSGVGGNNGGTDSGKTDGAAADGASGAAATAAVAPAATGDGGGGLLLSRGSLMAARLASKSFTVGSSSGSGSWRRASLSIVVGGGGGGAGGGSSSGRTALLSPHSAVPAATASLASPGPTSNGSTAQLHCSPSAAGAATTDVTKSTAETCDNFRAITLQVAGLTTSSVTLQAQAGSISGGSTRQCDTTCAKNNKGACPKGGQQTVLRTALESAPAASAGILAVMSDTTNANGNTAGPTFQFWLTRLATVGYAGPTPTVTYLKTAAQINAAIPTLHLYKLTNNKLAINDFITRTGGSLVANTQGGFGDAGFGFFPLKLTFVGGLTFSDIFQVQPDATDLWGSGFTNAVLAQGPWHGYWTGPSGWVGLRPVVARTGACPTPLPTASAAQNCQATALWGKKVKLTAEICNNGIDDDGDGLIDGGVNGDPDCWRCGNGVIDPCEDCDDGNITGGDGCSSECLFEI</sequence>
<dbReference type="AlphaFoldDB" id="A0A836B282"/>
<dbReference type="Proteomes" id="UP000650467">
    <property type="component" value="Unassembled WGS sequence"/>
</dbReference>
<dbReference type="InterPro" id="IPR011936">
    <property type="entry name" value="Myxo_disulph_rpt"/>
</dbReference>
<gene>
    <name evidence="5" type="ORF">HXX76_000136</name>
</gene>
<evidence type="ECO:0000313" key="6">
    <source>
        <dbReference type="Proteomes" id="UP000650467"/>
    </source>
</evidence>
<dbReference type="EMBL" id="JAEHOC010000001">
    <property type="protein sequence ID" value="KAG2445521.1"/>
    <property type="molecule type" value="Genomic_DNA"/>
</dbReference>
<feature type="compositionally biased region" description="Low complexity" evidence="4">
    <location>
        <begin position="295"/>
        <end position="311"/>
    </location>
</feature>
<name>A0A836B282_CHLIN</name>
<keyword evidence="3" id="KW-1015">Disulfide bond</keyword>
<organism evidence="5 6">
    <name type="scientific">Chlamydomonas incerta</name>
    <dbReference type="NCBI Taxonomy" id="51695"/>
    <lineage>
        <taxon>Eukaryota</taxon>
        <taxon>Viridiplantae</taxon>
        <taxon>Chlorophyta</taxon>
        <taxon>core chlorophytes</taxon>
        <taxon>Chlorophyceae</taxon>
        <taxon>CS clade</taxon>
        <taxon>Chlamydomonadales</taxon>
        <taxon>Chlamydomonadaceae</taxon>
        <taxon>Chlamydomonas</taxon>
    </lineage>
</organism>
<reference evidence="5" key="1">
    <citation type="journal article" date="2020" name="bioRxiv">
        <title>Comparative genomics of Chlamydomonas.</title>
        <authorList>
            <person name="Craig R.J."/>
            <person name="Hasan A.R."/>
            <person name="Ness R.W."/>
            <person name="Keightley P.D."/>
        </authorList>
    </citation>
    <scope>NUCLEOTIDE SEQUENCE</scope>
    <source>
        <strain evidence="5">SAG 7.73</strain>
    </source>
</reference>
<dbReference type="NCBIfam" id="TIGR02232">
    <property type="entry name" value="myxo_disulf_rpt"/>
    <property type="match status" value="1"/>
</dbReference>
<protein>
    <submittedName>
        <fullName evidence="5">Uncharacterized protein</fullName>
    </submittedName>
</protein>
<evidence type="ECO:0000256" key="1">
    <source>
        <dbReference type="ARBA" id="ARBA00022729"/>
    </source>
</evidence>
<feature type="region of interest" description="Disordered" evidence="4">
    <location>
        <begin position="144"/>
        <end position="163"/>
    </location>
</feature>
<keyword evidence="6" id="KW-1185">Reference proteome</keyword>
<feature type="region of interest" description="Disordered" evidence="4">
    <location>
        <begin position="727"/>
        <end position="750"/>
    </location>
</feature>
<evidence type="ECO:0000256" key="2">
    <source>
        <dbReference type="ARBA" id="ARBA00022737"/>
    </source>
</evidence>
<keyword evidence="2" id="KW-0677">Repeat</keyword>
<keyword evidence="1" id="KW-0732">Signal</keyword>
<feature type="compositionally biased region" description="Basic and acidic residues" evidence="4">
    <location>
        <begin position="35"/>
        <end position="44"/>
    </location>
</feature>
<feature type="compositionally biased region" description="Gly residues" evidence="4">
    <location>
        <begin position="268"/>
        <end position="278"/>
    </location>
</feature>
<comment type="caution">
    <text evidence="5">The sequence shown here is derived from an EMBL/GenBank/DDBJ whole genome shotgun (WGS) entry which is preliminary data.</text>
</comment>